<name>A0A6N3HIA2_PARDI</name>
<organism evidence="1">
    <name type="scientific">Parabacteroides distasonis</name>
    <dbReference type="NCBI Taxonomy" id="823"/>
    <lineage>
        <taxon>Bacteria</taxon>
        <taxon>Pseudomonadati</taxon>
        <taxon>Bacteroidota</taxon>
        <taxon>Bacteroidia</taxon>
        <taxon>Bacteroidales</taxon>
        <taxon>Tannerellaceae</taxon>
        <taxon>Parabacteroides</taxon>
    </lineage>
</organism>
<dbReference type="AlphaFoldDB" id="A0A6N3HIA2"/>
<proteinExistence type="predicted"/>
<gene>
    <name evidence="1" type="ORF">PDLFYP31_03982</name>
</gene>
<dbReference type="EMBL" id="CACRUW010000035">
    <property type="protein sequence ID" value="VYU76141.1"/>
    <property type="molecule type" value="Genomic_DNA"/>
</dbReference>
<reference evidence="1" key="1">
    <citation type="submission" date="2019-11" db="EMBL/GenBank/DDBJ databases">
        <authorList>
            <person name="Feng L."/>
        </authorList>
    </citation>
    <scope>NUCLEOTIDE SEQUENCE</scope>
    <source>
        <strain evidence="1">PdistasonisLFYP31</strain>
    </source>
</reference>
<evidence type="ECO:0000313" key="1">
    <source>
        <dbReference type="EMBL" id="VYU76141.1"/>
    </source>
</evidence>
<sequence length="84" mass="9536">MKENIIYEYSLYNADYVHKEFVSLGYGGIAFINKEIAFVKTLEAPDLVDAYKNGNLKGKLKEIAASLDEESNPVLMIAKYKQKK</sequence>
<accession>A0A6N3HIA2</accession>
<protein>
    <submittedName>
        <fullName evidence="1">Uncharacterized protein</fullName>
    </submittedName>
</protein>